<evidence type="ECO:0008006" key="3">
    <source>
        <dbReference type="Google" id="ProtNLM"/>
    </source>
</evidence>
<comment type="caution">
    <text evidence="1">The sequence shown here is derived from an EMBL/GenBank/DDBJ whole genome shotgun (WGS) entry which is preliminary data.</text>
</comment>
<dbReference type="AlphaFoldDB" id="A0AAV3XP32"/>
<name>A0AAV3XP32_9CYAN</name>
<keyword evidence="2" id="KW-1185">Reference proteome</keyword>
<dbReference type="EMBL" id="BLAY01000292">
    <property type="protein sequence ID" value="GET44103.1"/>
    <property type="molecule type" value="Genomic_DNA"/>
</dbReference>
<dbReference type="PANTHER" id="PTHR43422">
    <property type="entry name" value="THIAMINE THIAZOLE SYNTHASE"/>
    <property type="match status" value="1"/>
</dbReference>
<sequence>MQPLNNSSSCSSNLSHALVIGGSIGGLLAGRVLANHFDQVTIIERDIYPDEPVPRKGVPQSQHLHALLTRGQMVLEELFPGLKDELIAAGAPVLEVGSDSAWYSRFGWAVPFNSGIKMIALSRGLLDFCVHRRMNAIASVRFLEGTTVTKLLANADNTGIAGVSVRWRNPSDGSIREEELFADLVVDASGKTSKAPEWLKELGYIPPKETVVNPFVGYASRIYRRPENFQAEWQSLFVQAAPPEGTRSGVLFPIEGDRWIAGMGGINRDYPPTDEAGFLEFARSLPTPAIYEAIKEAEPLTPIYGYRDTENRLRHYDSLPRYPENFLVVGHAACAFNPVYGQGITVAALEAQTLDKCLHQHSNRNFKGFARQVQKQLATVHAVPWMAATSEDYRSPGTEGGKPDFVTRLMHRYMDGILQLAMNNTEVYRRFLEVMHMLKPSTALFHPRIVIQVLGQSIKSNS</sequence>
<dbReference type="Gene3D" id="3.50.50.60">
    <property type="entry name" value="FAD/NAD(P)-binding domain"/>
    <property type="match status" value="1"/>
</dbReference>
<evidence type="ECO:0000313" key="1">
    <source>
        <dbReference type="EMBL" id="GET44103.1"/>
    </source>
</evidence>
<gene>
    <name evidence="1" type="ORF">MiSe_89290</name>
</gene>
<dbReference type="InterPro" id="IPR036188">
    <property type="entry name" value="FAD/NAD-bd_sf"/>
</dbReference>
<proteinExistence type="predicted"/>
<dbReference type="Proteomes" id="UP001050975">
    <property type="component" value="Unassembled WGS sequence"/>
</dbReference>
<dbReference type="RefSeq" id="WP_226593608.1">
    <property type="nucleotide sequence ID" value="NZ_BLAY01000292.1"/>
</dbReference>
<accession>A0AAV3XP32</accession>
<organism evidence="1 2">
    <name type="scientific">Microseira wollei NIES-4236</name>
    <dbReference type="NCBI Taxonomy" id="2530354"/>
    <lineage>
        <taxon>Bacteria</taxon>
        <taxon>Bacillati</taxon>
        <taxon>Cyanobacteriota</taxon>
        <taxon>Cyanophyceae</taxon>
        <taxon>Oscillatoriophycideae</taxon>
        <taxon>Aerosakkonematales</taxon>
        <taxon>Aerosakkonemataceae</taxon>
        <taxon>Microseira</taxon>
    </lineage>
</organism>
<protein>
    <recommendedName>
        <fullName evidence="3">FAD-binding domain-containing protein</fullName>
    </recommendedName>
</protein>
<dbReference type="SUPFAM" id="SSF51905">
    <property type="entry name" value="FAD/NAD(P)-binding domain"/>
    <property type="match status" value="1"/>
</dbReference>
<dbReference type="PANTHER" id="PTHR43422:SF3">
    <property type="entry name" value="THIAMINE THIAZOLE SYNTHASE"/>
    <property type="match status" value="1"/>
</dbReference>
<evidence type="ECO:0000313" key="2">
    <source>
        <dbReference type="Proteomes" id="UP001050975"/>
    </source>
</evidence>
<reference evidence="1" key="1">
    <citation type="submission" date="2019-10" db="EMBL/GenBank/DDBJ databases">
        <title>Draft genome sequece of Microseira wollei NIES-4236.</title>
        <authorList>
            <person name="Yamaguchi H."/>
            <person name="Suzuki S."/>
            <person name="Kawachi M."/>
        </authorList>
    </citation>
    <scope>NUCLEOTIDE SEQUENCE</scope>
    <source>
        <strain evidence="1">NIES-4236</strain>
    </source>
</reference>